<dbReference type="AlphaFoldDB" id="A0A2P2Q478"/>
<evidence type="ECO:0000256" key="1">
    <source>
        <dbReference type="SAM" id="Phobius"/>
    </source>
</evidence>
<keyword evidence="1" id="KW-0812">Transmembrane</keyword>
<sequence length="53" mass="5813">MSSEFSMQTHLRFRLSRTRSLELGQVAGISLAFTYTVLLLGLAYSSFKGPVSG</sequence>
<protein>
    <submittedName>
        <fullName evidence="2">Uncharacterized protein</fullName>
    </submittedName>
</protein>
<evidence type="ECO:0000313" key="2">
    <source>
        <dbReference type="EMBL" id="MBX61791.1"/>
    </source>
</evidence>
<dbReference type="EMBL" id="GGEC01081307">
    <property type="protein sequence ID" value="MBX61791.1"/>
    <property type="molecule type" value="Transcribed_RNA"/>
</dbReference>
<reference evidence="2" key="1">
    <citation type="submission" date="2018-02" db="EMBL/GenBank/DDBJ databases">
        <title>Rhizophora mucronata_Transcriptome.</title>
        <authorList>
            <person name="Meera S.P."/>
            <person name="Sreeshan A."/>
            <person name="Augustine A."/>
        </authorList>
    </citation>
    <scope>NUCLEOTIDE SEQUENCE</scope>
    <source>
        <tissue evidence="2">Leaf</tissue>
    </source>
</reference>
<proteinExistence type="predicted"/>
<keyword evidence="1" id="KW-1133">Transmembrane helix</keyword>
<keyword evidence="1" id="KW-0472">Membrane</keyword>
<name>A0A2P2Q478_RHIMU</name>
<organism evidence="2">
    <name type="scientific">Rhizophora mucronata</name>
    <name type="common">Asiatic mangrove</name>
    <dbReference type="NCBI Taxonomy" id="61149"/>
    <lineage>
        <taxon>Eukaryota</taxon>
        <taxon>Viridiplantae</taxon>
        <taxon>Streptophyta</taxon>
        <taxon>Embryophyta</taxon>
        <taxon>Tracheophyta</taxon>
        <taxon>Spermatophyta</taxon>
        <taxon>Magnoliopsida</taxon>
        <taxon>eudicotyledons</taxon>
        <taxon>Gunneridae</taxon>
        <taxon>Pentapetalae</taxon>
        <taxon>rosids</taxon>
        <taxon>fabids</taxon>
        <taxon>Malpighiales</taxon>
        <taxon>Rhizophoraceae</taxon>
        <taxon>Rhizophora</taxon>
    </lineage>
</organism>
<accession>A0A2P2Q478</accession>
<feature type="transmembrane region" description="Helical" evidence="1">
    <location>
        <begin position="21"/>
        <end position="44"/>
    </location>
</feature>